<dbReference type="Gene3D" id="3.90.1700.10">
    <property type="entry name" value="v583 domain like"/>
    <property type="match status" value="1"/>
</dbReference>
<dbReference type="EMBL" id="PXYX01000030">
    <property type="protein sequence ID" value="PSR25415.1"/>
    <property type="molecule type" value="Genomic_DNA"/>
</dbReference>
<dbReference type="AlphaFoldDB" id="A0A2T2WT41"/>
<gene>
    <name evidence="1" type="ORF">C7B47_12215</name>
</gene>
<evidence type="ECO:0000313" key="2">
    <source>
        <dbReference type="Proteomes" id="UP000242705"/>
    </source>
</evidence>
<dbReference type="Proteomes" id="UP000242705">
    <property type="component" value="Unassembled WGS sequence"/>
</dbReference>
<organism evidence="1 2">
    <name type="scientific">Sulfobacillus thermosulfidooxidans</name>
    <dbReference type="NCBI Taxonomy" id="28034"/>
    <lineage>
        <taxon>Bacteria</taxon>
        <taxon>Bacillati</taxon>
        <taxon>Bacillota</taxon>
        <taxon>Clostridia</taxon>
        <taxon>Eubacteriales</taxon>
        <taxon>Clostridiales Family XVII. Incertae Sedis</taxon>
        <taxon>Sulfobacillus</taxon>
    </lineage>
</organism>
<evidence type="ECO:0000313" key="1">
    <source>
        <dbReference type="EMBL" id="PSR25415.1"/>
    </source>
</evidence>
<comment type="caution">
    <text evidence="1">The sequence shown here is derived from an EMBL/GenBank/DDBJ whole genome shotgun (WGS) entry which is preliminary data.</text>
</comment>
<accession>A0A2T2WT41</accession>
<reference evidence="1 2" key="1">
    <citation type="journal article" date="2014" name="BMC Genomics">
        <title>Comparison of environmental and isolate Sulfobacillus genomes reveals diverse carbon, sulfur, nitrogen, and hydrogen metabolisms.</title>
        <authorList>
            <person name="Justice N.B."/>
            <person name="Norman A."/>
            <person name="Brown C.T."/>
            <person name="Singh A."/>
            <person name="Thomas B.C."/>
            <person name="Banfield J.F."/>
        </authorList>
    </citation>
    <scope>NUCLEOTIDE SEQUENCE [LARGE SCALE GENOMIC DNA]</scope>
    <source>
        <strain evidence="1">AMDSBA5</strain>
    </source>
</reference>
<proteinExistence type="predicted"/>
<sequence length="102" mass="11387">MTSPLALISCGVDLAQAREWFHQRQKLYVGLFDRIRVVDSMDIVPAPMLLDATRAVEMHLTPIVLTGLAHRDGKTGQIGRGMVDLPLTPFTKAVDLWYSHSE</sequence>
<name>A0A2T2WT41_SULTH</name>
<protein>
    <submittedName>
        <fullName evidence="1">Uncharacterized protein</fullName>
    </submittedName>
</protein>